<feature type="region of interest" description="Disordered" evidence="1">
    <location>
        <begin position="144"/>
        <end position="226"/>
    </location>
</feature>
<protein>
    <submittedName>
        <fullName evidence="2">Uncharacterized protein</fullName>
    </submittedName>
</protein>
<name>A0AAN6IWP4_EXODE</name>
<dbReference type="Proteomes" id="UP001161757">
    <property type="component" value="Unassembled WGS sequence"/>
</dbReference>
<feature type="compositionally biased region" description="Polar residues" evidence="1">
    <location>
        <begin position="161"/>
        <end position="171"/>
    </location>
</feature>
<dbReference type="AlphaFoldDB" id="A0AAN6IWP4"/>
<proteinExistence type="predicted"/>
<evidence type="ECO:0000313" key="3">
    <source>
        <dbReference type="Proteomes" id="UP001161757"/>
    </source>
</evidence>
<feature type="compositionally biased region" description="Basic residues" evidence="1">
    <location>
        <begin position="186"/>
        <end position="199"/>
    </location>
</feature>
<gene>
    <name evidence="2" type="ORF">HRR80_001993</name>
</gene>
<dbReference type="EMBL" id="JAJGCB010000003">
    <property type="protein sequence ID" value="KAJ8993482.1"/>
    <property type="molecule type" value="Genomic_DNA"/>
</dbReference>
<sequence length="226" mass="25272">MDPLPNTQKEQPAKWLENSVQRAECSSTGGKPWWYHLAESRMPDLCKEANRLLKEQYRLEAELGEKTTTEQKWSRIGTQLREQKPAVFESLDRLERHVKIWTVCDKDVISQLFEGAVTETERLNVLLGNNSNDLTSPTLDLRQYNASSSCSPSPSQESLRRTSNGDCYNTDDSVEFQVEKRPGKAGLKKRRQKANRKRRAAEAAAAAAAEANESVAPVPAPGANDG</sequence>
<comment type="caution">
    <text evidence="2">The sequence shown here is derived from an EMBL/GenBank/DDBJ whole genome shotgun (WGS) entry which is preliminary data.</text>
</comment>
<organism evidence="2 3">
    <name type="scientific">Exophiala dermatitidis</name>
    <name type="common">Black yeast-like fungus</name>
    <name type="synonym">Wangiella dermatitidis</name>
    <dbReference type="NCBI Taxonomy" id="5970"/>
    <lineage>
        <taxon>Eukaryota</taxon>
        <taxon>Fungi</taxon>
        <taxon>Dikarya</taxon>
        <taxon>Ascomycota</taxon>
        <taxon>Pezizomycotina</taxon>
        <taxon>Eurotiomycetes</taxon>
        <taxon>Chaetothyriomycetidae</taxon>
        <taxon>Chaetothyriales</taxon>
        <taxon>Herpotrichiellaceae</taxon>
        <taxon>Exophiala</taxon>
    </lineage>
</organism>
<accession>A0AAN6IWP4</accession>
<evidence type="ECO:0000256" key="1">
    <source>
        <dbReference type="SAM" id="MobiDB-lite"/>
    </source>
</evidence>
<reference evidence="2" key="1">
    <citation type="submission" date="2023-01" db="EMBL/GenBank/DDBJ databases">
        <title>Exophiala dermititidis isolated from Cystic Fibrosis Patient.</title>
        <authorList>
            <person name="Kurbessoian T."/>
            <person name="Crocker A."/>
            <person name="Murante D."/>
            <person name="Hogan D.A."/>
            <person name="Stajich J.E."/>
        </authorList>
    </citation>
    <scope>NUCLEOTIDE SEQUENCE</scope>
    <source>
        <strain evidence="2">Ex8</strain>
    </source>
</reference>
<evidence type="ECO:0000313" key="2">
    <source>
        <dbReference type="EMBL" id="KAJ8993482.1"/>
    </source>
</evidence>
<feature type="compositionally biased region" description="Low complexity" evidence="1">
    <location>
        <begin position="202"/>
        <end position="213"/>
    </location>
</feature>